<organism evidence="2 3">
    <name type="scientific">Populus alba x Populus x berolinensis</name>
    <dbReference type="NCBI Taxonomy" id="444605"/>
    <lineage>
        <taxon>Eukaryota</taxon>
        <taxon>Viridiplantae</taxon>
        <taxon>Streptophyta</taxon>
        <taxon>Embryophyta</taxon>
        <taxon>Tracheophyta</taxon>
        <taxon>Spermatophyta</taxon>
        <taxon>Magnoliopsida</taxon>
        <taxon>eudicotyledons</taxon>
        <taxon>Gunneridae</taxon>
        <taxon>Pentapetalae</taxon>
        <taxon>rosids</taxon>
        <taxon>fabids</taxon>
        <taxon>Malpighiales</taxon>
        <taxon>Salicaceae</taxon>
        <taxon>Saliceae</taxon>
        <taxon>Populus</taxon>
    </lineage>
</organism>
<name>A0AAD6RH76_9ROSI</name>
<keyword evidence="1" id="KW-0472">Membrane</keyword>
<keyword evidence="1" id="KW-1133">Transmembrane helix</keyword>
<comment type="caution">
    <text evidence="2">The sequence shown here is derived from an EMBL/GenBank/DDBJ whole genome shotgun (WGS) entry which is preliminary data.</text>
</comment>
<dbReference type="Proteomes" id="UP001164929">
    <property type="component" value="Chromosome 2"/>
</dbReference>
<accession>A0AAD6RH76</accession>
<evidence type="ECO:0000313" key="3">
    <source>
        <dbReference type="Proteomes" id="UP001164929"/>
    </source>
</evidence>
<dbReference type="EMBL" id="JAQIZT010000002">
    <property type="protein sequence ID" value="KAJ7008606.1"/>
    <property type="molecule type" value="Genomic_DNA"/>
</dbReference>
<dbReference type="GO" id="GO:0003676">
    <property type="term" value="F:nucleic acid binding"/>
    <property type="evidence" value="ECO:0007669"/>
    <property type="project" value="InterPro"/>
</dbReference>
<protein>
    <recommendedName>
        <fullName evidence="4">3'-5' exonuclease domain-containing protein</fullName>
    </recommendedName>
</protein>
<keyword evidence="3" id="KW-1185">Reference proteome</keyword>
<evidence type="ECO:0008006" key="4">
    <source>
        <dbReference type="Google" id="ProtNLM"/>
    </source>
</evidence>
<reference evidence="2" key="1">
    <citation type="journal article" date="2023" name="Mol. Ecol. Resour.">
        <title>Chromosome-level genome assembly of a triploid poplar Populus alba 'Berolinensis'.</title>
        <authorList>
            <person name="Chen S."/>
            <person name="Yu Y."/>
            <person name="Wang X."/>
            <person name="Wang S."/>
            <person name="Zhang T."/>
            <person name="Zhou Y."/>
            <person name="He R."/>
            <person name="Meng N."/>
            <person name="Wang Y."/>
            <person name="Liu W."/>
            <person name="Liu Z."/>
            <person name="Liu J."/>
            <person name="Guo Q."/>
            <person name="Huang H."/>
            <person name="Sederoff R.R."/>
            <person name="Wang G."/>
            <person name="Qu G."/>
            <person name="Chen S."/>
        </authorList>
    </citation>
    <scope>NUCLEOTIDE SEQUENCE</scope>
    <source>
        <strain evidence="2">SC-2020</strain>
    </source>
</reference>
<evidence type="ECO:0000313" key="2">
    <source>
        <dbReference type="EMBL" id="KAJ7008606.1"/>
    </source>
</evidence>
<gene>
    <name evidence="2" type="ORF">NC653_007313</name>
</gene>
<dbReference type="InterPro" id="IPR036397">
    <property type="entry name" value="RNaseH_sf"/>
</dbReference>
<sequence>MNANALSFLSNFHYPADPSKSLCLMAPALRRGVDAHGDTMPPCTLWRDTAFCAPQINGDWNCDNSGWRTNLAPISSLAHEAAEDAEKKDGVQGQIKITALTIASLAALSSVIFLITSSSKHYRRRRRKQQQKQSSSCYLQSHQKPQLSFKRVLLDNSFSQSKHLNLHGDHQKMSEFFSYVWIETETQLKDLAHTLSKHKVFAVDTEAA</sequence>
<feature type="transmembrane region" description="Helical" evidence="1">
    <location>
        <begin position="97"/>
        <end position="117"/>
    </location>
</feature>
<dbReference type="Gene3D" id="3.30.420.10">
    <property type="entry name" value="Ribonuclease H-like superfamily/Ribonuclease H"/>
    <property type="match status" value="1"/>
</dbReference>
<dbReference type="AlphaFoldDB" id="A0AAD6RH76"/>
<evidence type="ECO:0000256" key="1">
    <source>
        <dbReference type="SAM" id="Phobius"/>
    </source>
</evidence>
<keyword evidence="1" id="KW-0812">Transmembrane</keyword>
<proteinExistence type="predicted"/>